<comment type="similarity">
    <text evidence="1">Belongs to the protein kinase superfamily. STE Ser/Thr protein kinase family. STE20 subfamily.</text>
</comment>
<gene>
    <name evidence="6" type="ORF">GGX14DRAFT_519972</name>
</gene>
<dbReference type="InterPro" id="IPR000719">
    <property type="entry name" value="Prot_kinase_dom"/>
</dbReference>
<dbReference type="EMBL" id="JARJCW010000025">
    <property type="protein sequence ID" value="KAJ7211612.1"/>
    <property type="molecule type" value="Genomic_DNA"/>
</dbReference>
<evidence type="ECO:0000256" key="2">
    <source>
        <dbReference type="ARBA" id="ARBA00022741"/>
    </source>
</evidence>
<keyword evidence="7" id="KW-1185">Reference proteome</keyword>
<proteinExistence type="inferred from homology"/>
<dbReference type="InterPro" id="IPR011009">
    <property type="entry name" value="Kinase-like_dom_sf"/>
</dbReference>
<sequence length="430" mass="44912">MGNACYTARAARTGQVVLLRATALTPPVDRFAGQRLITELFLMRDMLAHANVVAFYDLYLVGKREVWLVQEYVADGAPLGELVAHNPGAFSEAQIARVCLEMCKGLAHLHSQLILHRDIRSDSIIVDPKGHVKITNFAYAVQLPDAAAKRRTMISTLTLPGPARSPYTVDKTHWTPPEVIRRHEYGPEVDVWALGITVREMLDGAPPYADTGAAPLRVLFLIRVNGAPPLRDPAPGAPGPSEALKGFLGACLEVDVERRATSAQLVEHEFLENACAPGELASLFEWRNDVPPPEDGQEGEGEGESVPDTGPAAGVPDRASGEVVASVPVLEIATDAAPAPAPAASESAAAPAPPAAGSQTVSSAVEVEPLARVSEADVPLTTDDPAISRTPDPQAVAGVSEAADAIAAGTDGPAGTVCVSESPLAVGSSA</sequence>
<keyword evidence="2" id="KW-0547">Nucleotide-binding</keyword>
<feature type="compositionally biased region" description="Acidic residues" evidence="4">
    <location>
        <begin position="295"/>
        <end position="305"/>
    </location>
</feature>
<keyword evidence="6" id="KW-0808">Transferase</keyword>
<dbReference type="InterPro" id="IPR051931">
    <property type="entry name" value="PAK3-like"/>
</dbReference>
<dbReference type="Gene3D" id="3.30.200.20">
    <property type="entry name" value="Phosphorylase Kinase, domain 1"/>
    <property type="match status" value="1"/>
</dbReference>
<comment type="caution">
    <text evidence="6">The sequence shown here is derived from an EMBL/GenBank/DDBJ whole genome shotgun (WGS) entry which is preliminary data.</text>
</comment>
<dbReference type="AlphaFoldDB" id="A0AAD6VJL5"/>
<feature type="region of interest" description="Disordered" evidence="4">
    <location>
        <begin position="341"/>
        <end position="430"/>
    </location>
</feature>
<reference evidence="6" key="1">
    <citation type="submission" date="2023-03" db="EMBL/GenBank/DDBJ databases">
        <title>Massive genome expansion in bonnet fungi (Mycena s.s.) driven by repeated elements and novel gene families across ecological guilds.</title>
        <authorList>
            <consortium name="Lawrence Berkeley National Laboratory"/>
            <person name="Harder C.B."/>
            <person name="Miyauchi S."/>
            <person name="Viragh M."/>
            <person name="Kuo A."/>
            <person name="Thoen E."/>
            <person name="Andreopoulos B."/>
            <person name="Lu D."/>
            <person name="Skrede I."/>
            <person name="Drula E."/>
            <person name="Henrissat B."/>
            <person name="Morin E."/>
            <person name="Kohler A."/>
            <person name="Barry K."/>
            <person name="LaButti K."/>
            <person name="Morin E."/>
            <person name="Salamov A."/>
            <person name="Lipzen A."/>
            <person name="Mereny Z."/>
            <person name="Hegedus B."/>
            <person name="Baldrian P."/>
            <person name="Stursova M."/>
            <person name="Weitz H."/>
            <person name="Taylor A."/>
            <person name="Grigoriev I.V."/>
            <person name="Nagy L.G."/>
            <person name="Martin F."/>
            <person name="Kauserud H."/>
        </authorList>
    </citation>
    <scope>NUCLEOTIDE SEQUENCE</scope>
    <source>
        <strain evidence="6">9144</strain>
    </source>
</reference>
<evidence type="ECO:0000256" key="3">
    <source>
        <dbReference type="ARBA" id="ARBA00022840"/>
    </source>
</evidence>
<dbReference type="GO" id="GO:0004672">
    <property type="term" value="F:protein kinase activity"/>
    <property type="evidence" value="ECO:0007669"/>
    <property type="project" value="InterPro"/>
</dbReference>
<evidence type="ECO:0000313" key="7">
    <source>
        <dbReference type="Proteomes" id="UP001219525"/>
    </source>
</evidence>
<feature type="domain" description="Protein kinase" evidence="5">
    <location>
        <begin position="1"/>
        <end position="271"/>
    </location>
</feature>
<evidence type="ECO:0000256" key="4">
    <source>
        <dbReference type="SAM" id="MobiDB-lite"/>
    </source>
</evidence>
<dbReference type="SUPFAM" id="SSF56112">
    <property type="entry name" value="Protein kinase-like (PK-like)"/>
    <property type="match status" value="1"/>
</dbReference>
<evidence type="ECO:0000313" key="6">
    <source>
        <dbReference type="EMBL" id="KAJ7211612.1"/>
    </source>
</evidence>
<dbReference type="PROSITE" id="PS50011">
    <property type="entry name" value="PROTEIN_KINASE_DOM"/>
    <property type="match status" value="1"/>
</dbReference>
<feature type="compositionally biased region" description="Low complexity" evidence="4">
    <location>
        <begin position="341"/>
        <end position="350"/>
    </location>
</feature>
<organism evidence="6 7">
    <name type="scientific">Mycena pura</name>
    <dbReference type="NCBI Taxonomy" id="153505"/>
    <lineage>
        <taxon>Eukaryota</taxon>
        <taxon>Fungi</taxon>
        <taxon>Dikarya</taxon>
        <taxon>Basidiomycota</taxon>
        <taxon>Agaricomycotina</taxon>
        <taxon>Agaricomycetes</taxon>
        <taxon>Agaricomycetidae</taxon>
        <taxon>Agaricales</taxon>
        <taxon>Marasmiineae</taxon>
        <taxon>Mycenaceae</taxon>
        <taxon>Mycena</taxon>
    </lineage>
</organism>
<feature type="region of interest" description="Disordered" evidence="4">
    <location>
        <begin position="286"/>
        <end position="320"/>
    </location>
</feature>
<dbReference type="PANTHER" id="PTHR45832:SF22">
    <property type="entry name" value="SERINE_THREONINE-PROTEIN KINASE SAMKA-RELATED"/>
    <property type="match status" value="1"/>
</dbReference>
<accession>A0AAD6VJL5</accession>
<dbReference type="Pfam" id="PF00069">
    <property type="entry name" value="Pkinase"/>
    <property type="match status" value="1"/>
</dbReference>
<name>A0AAD6VJL5_9AGAR</name>
<dbReference type="Proteomes" id="UP001219525">
    <property type="component" value="Unassembled WGS sequence"/>
</dbReference>
<keyword evidence="6" id="KW-0418">Kinase</keyword>
<dbReference type="GO" id="GO:0005524">
    <property type="term" value="F:ATP binding"/>
    <property type="evidence" value="ECO:0007669"/>
    <property type="project" value="UniProtKB-KW"/>
</dbReference>
<dbReference type="Gene3D" id="1.10.510.10">
    <property type="entry name" value="Transferase(Phosphotransferase) domain 1"/>
    <property type="match status" value="1"/>
</dbReference>
<evidence type="ECO:0000259" key="5">
    <source>
        <dbReference type="PROSITE" id="PS50011"/>
    </source>
</evidence>
<dbReference type="PANTHER" id="PTHR45832">
    <property type="entry name" value="SERINE/THREONINE-PROTEIN KINASE SAMKA-RELATED-RELATED"/>
    <property type="match status" value="1"/>
</dbReference>
<protein>
    <submittedName>
        <fullName evidence="6">Kinase-like domain-containing protein</fullName>
    </submittedName>
</protein>
<evidence type="ECO:0000256" key="1">
    <source>
        <dbReference type="ARBA" id="ARBA00008874"/>
    </source>
</evidence>
<keyword evidence="3" id="KW-0067">ATP-binding</keyword>